<feature type="domain" description="tRNA nuclease CdiA C-terminal" evidence="1">
    <location>
        <begin position="282"/>
        <end position="360"/>
    </location>
</feature>
<accession>A0ABY4FKI3</accession>
<keyword evidence="3" id="KW-1185">Reference proteome</keyword>
<dbReference type="InterPro" id="IPR057369">
    <property type="entry name" value="VG15"/>
</dbReference>
<dbReference type="CDD" id="cd13442">
    <property type="entry name" value="CDI_toxin_Bp1026b-like"/>
    <property type="match status" value="1"/>
</dbReference>
<gene>
    <name evidence="2" type="ORF">MUN78_10230</name>
</gene>
<dbReference type="InterPro" id="IPR033806">
    <property type="entry name" value="CDI_toxin_Bp1026b-like"/>
</dbReference>
<dbReference type="EMBL" id="CP095045">
    <property type="protein sequence ID" value="UOQ56081.1"/>
    <property type="molecule type" value="Genomic_DNA"/>
</dbReference>
<evidence type="ECO:0000313" key="2">
    <source>
        <dbReference type="EMBL" id="UOQ56081.1"/>
    </source>
</evidence>
<dbReference type="Gene3D" id="3.40.1350.120">
    <property type="match status" value="1"/>
</dbReference>
<evidence type="ECO:0000313" key="3">
    <source>
        <dbReference type="Proteomes" id="UP000831786"/>
    </source>
</evidence>
<sequence>MSHIDRLRRSQQSAARMAKDQLSKFWGLYGNLPADELRDALLTFIPALGERYGDLAAAAAADWYEETKQAATGKLGAAVLADVDVEALVEGTRWAVDDLYDGNPVETWRKLERSLLRHVKNAGRGTVRRSATRDGVAFARVPSGAKTCAFCTMLASRGFVYGSAELAGSIDRYHDGCDCQQVPDFAMSPAERSAHDARVAEMDQEYQAAREVAGSGDESAILAEMRRQNPGRYTDSVAPKPGVVTVPPGLNIAPHEMATAERLQKLGFDVAFNPLDMTPGAKNPDVTIDGNLWEFKSPQGASEKNTINDQFKKARKQSQRVVIDLQRIGFDEQVALEQIKRRFYGQKRIIEMIVFSKSGQMTKLVRGDNL</sequence>
<protein>
    <recommendedName>
        <fullName evidence="1">tRNA nuclease CdiA C-terminal domain-containing protein</fullName>
    </recommendedName>
</protein>
<dbReference type="Pfam" id="PF18451">
    <property type="entry name" value="CdiA_C"/>
    <property type="match status" value="1"/>
</dbReference>
<reference evidence="2 3" key="1">
    <citation type="submission" date="2022-04" db="EMBL/GenBank/DDBJ databases">
        <title>Leucobacter sp. isolated from rhizosphere of garlic.</title>
        <authorList>
            <person name="Won M."/>
            <person name="Lee C.-M."/>
            <person name="Woen H.-Y."/>
            <person name="Kwon S.-W."/>
        </authorList>
    </citation>
    <scope>NUCLEOTIDE SEQUENCE [LARGE SCALE GENOMIC DNA]</scope>
    <source>
        <strain evidence="2 3">H21R-40</strain>
    </source>
</reference>
<dbReference type="Proteomes" id="UP000831786">
    <property type="component" value="Chromosome"/>
</dbReference>
<proteinExistence type="predicted"/>
<dbReference type="Pfam" id="PF25310">
    <property type="entry name" value="VG15"/>
    <property type="match status" value="1"/>
</dbReference>
<dbReference type="RefSeq" id="WP_244726262.1">
    <property type="nucleotide sequence ID" value="NZ_CP095045.1"/>
</dbReference>
<organism evidence="2 3">
    <name type="scientific">Leucobacter allii</name>
    <dbReference type="NCBI Taxonomy" id="2932247"/>
    <lineage>
        <taxon>Bacteria</taxon>
        <taxon>Bacillati</taxon>
        <taxon>Actinomycetota</taxon>
        <taxon>Actinomycetes</taxon>
        <taxon>Micrococcales</taxon>
        <taxon>Microbacteriaceae</taxon>
        <taxon>Leucobacter</taxon>
    </lineage>
</organism>
<name>A0ABY4FKI3_9MICO</name>
<dbReference type="InterPro" id="IPR040559">
    <property type="entry name" value="CdiA_C"/>
</dbReference>
<evidence type="ECO:0000259" key="1">
    <source>
        <dbReference type="Pfam" id="PF18451"/>
    </source>
</evidence>